<organism evidence="10">
    <name type="scientific">uncultured organism</name>
    <dbReference type="NCBI Taxonomy" id="155900"/>
    <lineage>
        <taxon>unclassified sequences</taxon>
        <taxon>environmental samples</taxon>
    </lineage>
</organism>
<evidence type="ECO:0000256" key="5">
    <source>
        <dbReference type="ARBA" id="ARBA00022723"/>
    </source>
</evidence>
<evidence type="ECO:0000259" key="9">
    <source>
        <dbReference type="Pfam" id="PF12706"/>
    </source>
</evidence>
<dbReference type="InterPro" id="IPR001279">
    <property type="entry name" value="Metallo-B-lactamas"/>
</dbReference>
<comment type="subunit">
    <text evidence="2">Homodimer.</text>
</comment>
<evidence type="ECO:0000256" key="3">
    <source>
        <dbReference type="ARBA" id="ARBA00022694"/>
    </source>
</evidence>
<evidence type="ECO:0000256" key="6">
    <source>
        <dbReference type="ARBA" id="ARBA00022759"/>
    </source>
</evidence>
<comment type="cofactor">
    <cofactor evidence="1">
        <name>Zn(2+)</name>
        <dbReference type="ChEBI" id="CHEBI:29105"/>
    </cofactor>
</comment>
<keyword evidence="6" id="KW-0255">Endonuclease</keyword>
<keyword evidence="4" id="KW-0540">Nuclease</keyword>
<evidence type="ECO:0000256" key="4">
    <source>
        <dbReference type="ARBA" id="ARBA00022722"/>
    </source>
</evidence>
<keyword evidence="3" id="KW-0819">tRNA processing</keyword>
<dbReference type="GO" id="GO:0042781">
    <property type="term" value="F:3'-tRNA processing endoribonuclease activity"/>
    <property type="evidence" value="ECO:0007669"/>
    <property type="project" value="TreeGrafter"/>
</dbReference>
<dbReference type="Gene3D" id="3.60.15.10">
    <property type="entry name" value="Ribonuclease Z/Hydroxyacylglutathione hydrolase-like"/>
    <property type="match status" value="1"/>
</dbReference>
<dbReference type="InterPro" id="IPR013471">
    <property type="entry name" value="RNase_Z/BN"/>
</dbReference>
<dbReference type="HAMAP" id="MF_01818">
    <property type="entry name" value="RNase_Z_BN"/>
    <property type="match status" value="1"/>
</dbReference>
<gene>
    <name evidence="10" type="ORF">FLSS-26_0013</name>
</gene>
<dbReference type="Pfam" id="PF12706">
    <property type="entry name" value="Lactamase_B_2"/>
    <property type="match status" value="1"/>
</dbReference>
<feature type="domain" description="Metallo-beta-lactamase" evidence="9">
    <location>
        <begin position="202"/>
        <end position="266"/>
    </location>
</feature>
<reference evidence="10" key="1">
    <citation type="journal article" date="2013" name="Syst. Appl. Microbiol.">
        <title>New insights into the archaeal diversity of a hypersaline microbial mat obtained by a metagenomic approach.</title>
        <authorList>
            <person name="Lopez-Lopez A."/>
            <person name="Richter M."/>
            <person name="Pena A."/>
            <person name="Tamames J."/>
            <person name="Rossello-Mora R."/>
        </authorList>
    </citation>
    <scope>NUCLEOTIDE SEQUENCE</scope>
</reference>
<dbReference type="PANTHER" id="PTHR46018">
    <property type="entry name" value="ZINC PHOSPHODIESTERASE ELAC PROTEIN 1"/>
    <property type="match status" value="1"/>
</dbReference>
<accession>M1PQJ9</accession>
<name>M1PQJ9_9ZZZZ</name>
<evidence type="ECO:0000256" key="1">
    <source>
        <dbReference type="ARBA" id="ARBA00001947"/>
    </source>
</evidence>
<keyword evidence="7" id="KW-0378">Hydrolase</keyword>
<evidence type="ECO:0000256" key="7">
    <source>
        <dbReference type="ARBA" id="ARBA00022801"/>
    </source>
</evidence>
<evidence type="ECO:0000256" key="8">
    <source>
        <dbReference type="ARBA" id="ARBA00022833"/>
    </source>
</evidence>
<dbReference type="EMBL" id="JX684092">
    <property type="protein sequence ID" value="AGF93440.1"/>
    <property type="molecule type" value="Genomic_DNA"/>
</dbReference>
<evidence type="ECO:0000313" key="10">
    <source>
        <dbReference type="EMBL" id="AGF93440.1"/>
    </source>
</evidence>
<dbReference type="PANTHER" id="PTHR46018:SF2">
    <property type="entry name" value="ZINC PHOSPHODIESTERASE ELAC PROTEIN 1"/>
    <property type="match status" value="1"/>
</dbReference>
<evidence type="ECO:0000256" key="2">
    <source>
        <dbReference type="ARBA" id="ARBA00011738"/>
    </source>
</evidence>
<sequence length="297" mass="33501">MENLKVIMLGSGSIVPTPDRNHAAIWIRHGQDIILWDCGEGTQLQLQKAGLSFMNIDRIFITHWHADHFAGLIGLLETLHLEGRKKKLQIFGPEANKYYNIISNLHQGNAGFKVEVIDVDFKTPKEKVLLDEKNYKIKSVPANHNIPAAAYSLEEKDRWNIDMKKVEANNLTAGPILRKIKKEGEIKHKGKIIKLEDIAVLNKGRKIVYSGDTAPSLAIEKLAKNATVLIHDSTFINKSCEHHSTVKEAARLGKRAGVEKLVLTHYSRRYKDLNALKEIASNIYDKVELGSDLLEIY</sequence>
<dbReference type="AlphaFoldDB" id="M1PQJ9"/>
<dbReference type="NCBIfam" id="NF000801">
    <property type="entry name" value="PRK00055.1-3"/>
    <property type="match status" value="1"/>
</dbReference>
<keyword evidence="5" id="KW-0479">Metal-binding</keyword>
<keyword evidence="8" id="KW-0862">Zinc</keyword>
<dbReference type="GO" id="GO:0046872">
    <property type="term" value="F:metal ion binding"/>
    <property type="evidence" value="ECO:0007669"/>
    <property type="project" value="UniProtKB-KW"/>
</dbReference>
<proteinExistence type="inferred from homology"/>
<dbReference type="InterPro" id="IPR036866">
    <property type="entry name" value="RibonucZ/Hydroxyglut_hydro"/>
</dbReference>
<protein>
    <submittedName>
        <fullName evidence="10">Ribonuclease Z</fullName>
    </submittedName>
</protein>
<dbReference type="SUPFAM" id="SSF56281">
    <property type="entry name" value="Metallo-hydrolase/oxidoreductase"/>
    <property type="match status" value="1"/>
</dbReference>
<dbReference type="CDD" id="cd07717">
    <property type="entry name" value="RNaseZ_ZiPD-like_MBL-fold"/>
    <property type="match status" value="1"/>
</dbReference>
<dbReference type="Pfam" id="PF23023">
    <property type="entry name" value="Anti-Pycsar_Apyc1"/>
    <property type="match status" value="1"/>
</dbReference>